<dbReference type="Pfam" id="PF00226">
    <property type="entry name" value="DnaJ"/>
    <property type="match status" value="1"/>
</dbReference>
<evidence type="ECO:0000256" key="1">
    <source>
        <dbReference type="SAM" id="MobiDB-lite"/>
    </source>
</evidence>
<evidence type="ECO:0000313" key="4">
    <source>
        <dbReference type="Proteomes" id="UP000035579"/>
    </source>
</evidence>
<evidence type="ECO:0000313" key="3">
    <source>
        <dbReference type="EMBL" id="AKJ04330.1"/>
    </source>
</evidence>
<dbReference type="InterPro" id="IPR001387">
    <property type="entry name" value="Cro/C1-type_HTH"/>
</dbReference>
<dbReference type="InterPro" id="IPR036869">
    <property type="entry name" value="J_dom_sf"/>
</dbReference>
<dbReference type="Pfam" id="PF13413">
    <property type="entry name" value="HTH_25"/>
    <property type="match status" value="1"/>
</dbReference>
<evidence type="ECO:0000259" key="2">
    <source>
        <dbReference type="PROSITE" id="PS50076"/>
    </source>
</evidence>
<dbReference type="EMBL" id="CP011509">
    <property type="protein sequence ID" value="AKJ04330.1"/>
    <property type="molecule type" value="Genomic_DNA"/>
</dbReference>
<dbReference type="GO" id="GO:0003677">
    <property type="term" value="F:DNA binding"/>
    <property type="evidence" value="ECO:0007669"/>
    <property type="project" value="InterPro"/>
</dbReference>
<feature type="compositionally biased region" description="Low complexity" evidence="1">
    <location>
        <begin position="104"/>
        <end position="139"/>
    </location>
</feature>
<dbReference type="Proteomes" id="UP000035579">
    <property type="component" value="Chromosome"/>
</dbReference>
<dbReference type="SUPFAM" id="SSF47413">
    <property type="entry name" value="lambda repressor-like DNA-binding domains"/>
    <property type="match status" value="1"/>
</dbReference>
<feature type="region of interest" description="Disordered" evidence="1">
    <location>
        <begin position="159"/>
        <end position="311"/>
    </location>
</feature>
<feature type="compositionally biased region" description="Low complexity" evidence="1">
    <location>
        <begin position="190"/>
        <end position="223"/>
    </location>
</feature>
<dbReference type="Gene3D" id="1.10.260.40">
    <property type="entry name" value="lambda repressor-like DNA-binding domains"/>
    <property type="match status" value="1"/>
</dbReference>
<proteinExistence type="predicted"/>
<name>A0AAC8QAX4_9BACT</name>
<gene>
    <name evidence="3" type="ORF">AA314_05956</name>
</gene>
<protein>
    <recommendedName>
        <fullName evidence="2">J domain-containing protein</fullName>
    </recommendedName>
</protein>
<dbReference type="InterPro" id="IPR010982">
    <property type="entry name" value="Lambda_DNA-bd_dom_sf"/>
</dbReference>
<feature type="region of interest" description="Disordered" evidence="1">
    <location>
        <begin position="99"/>
        <end position="139"/>
    </location>
</feature>
<dbReference type="InterPro" id="IPR050400">
    <property type="entry name" value="Bact_Cytoskel_RodZ"/>
</dbReference>
<sequence length="439" mass="46287">MMSAMKHFEQQSYYELLEVPVTASEDQILDAYARAMETYSPDSIAVYTLAEPEQLEALRQQLTQAMEVLCALEQRLEYDRKIGVKRSPEELARLRTESLKRAAEPTANPAAANGAGESPVPEAAAPAEPVAEVKPELQAQPAAEEEVLLEAEVVTEVEPVAGPEPVAEAKPTGQAPASEPPAAMAPPEPVAIAASAAQEAQAPARNEAASDAAAPSEPDAAPNTPAPAEPPPAAVPRVPLAAKPGSRSLTPAPVSGLKPAIHARPLGSMARHGAAVPPPLPPRNGARAPVRPEAESAARPAPPAATRPNGQQLGEAPVLAEASAIANAESALALVSAKARDSRTRLKTVVDIPSDAEFNGELLRQVREGRNLSLQMLADRTRISSRHVENIEADRYDILPASVYLRGMLMSIARELGLDPLRVSRSYMGLVASGEKKTR</sequence>
<feature type="compositionally biased region" description="Low complexity" evidence="1">
    <location>
        <begin position="235"/>
        <end position="244"/>
    </location>
</feature>
<dbReference type="CDD" id="cd06257">
    <property type="entry name" value="DnaJ"/>
    <property type="match status" value="1"/>
</dbReference>
<reference evidence="3 4" key="1">
    <citation type="submission" date="2015-05" db="EMBL/GenBank/DDBJ databases">
        <title>Genome assembly of Archangium gephyra DSM 2261.</title>
        <authorList>
            <person name="Sharma G."/>
            <person name="Subramanian S."/>
        </authorList>
    </citation>
    <scope>NUCLEOTIDE SEQUENCE [LARGE SCALE GENOMIC DNA]</scope>
    <source>
        <strain evidence="3 4">DSM 2261</strain>
    </source>
</reference>
<dbReference type="SUPFAM" id="SSF46565">
    <property type="entry name" value="Chaperone J-domain"/>
    <property type="match status" value="1"/>
</dbReference>
<accession>A0AAC8QAX4</accession>
<feature type="compositionally biased region" description="Pro residues" evidence="1">
    <location>
        <begin position="224"/>
        <end position="234"/>
    </location>
</feature>
<dbReference type="PANTHER" id="PTHR34475:SF1">
    <property type="entry name" value="CYTOSKELETON PROTEIN RODZ"/>
    <property type="match status" value="1"/>
</dbReference>
<feature type="domain" description="J" evidence="2">
    <location>
        <begin position="12"/>
        <end position="82"/>
    </location>
</feature>
<dbReference type="KEGG" id="age:AA314_05956"/>
<organism evidence="3 4">
    <name type="scientific">Archangium gephyra</name>
    <dbReference type="NCBI Taxonomy" id="48"/>
    <lineage>
        <taxon>Bacteria</taxon>
        <taxon>Pseudomonadati</taxon>
        <taxon>Myxococcota</taxon>
        <taxon>Myxococcia</taxon>
        <taxon>Myxococcales</taxon>
        <taxon>Cystobacterineae</taxon>
        <taxon>Archangiaceae</taxon>
        <taxon>Archangium</taxon>
    </lineage>
</organism>
<dbReference type="InterPro" id="IPR001623">
    <property type="entry name" value="DnaJ_domain"/>
</dbReference>
<dbReference type="CDD" id="cd00093">
    <property type="entry name" value="HTH_XRE"/>
    <property type="match status" value="1"/>
</dbReference>
<dbReference type="Gene3D" id="1.10.287.110">
    <property type="entry name" value="DnaJ domain"/>
    <property type="match status" value="1"/>
</dbReference>
<dbReference type="PANTHER" id="PTHR34475">
    <property type="match status" value="1"/>
</dbReference>
<feature type="compositionally biased region" description="Low complexity" evidence="1">
    <location>
        <begin position="159"/>
        <end position="182"/>
    </location>
</feature>
<dbReference type="PROSITE" id="PS50076">
    <property type="entry name" value="DNAJ_2"/>
    <property type="match status" value="1"/>
</dbReference>
<dbReference type="AlphaFoldDB" id="A0AAC8QAX4"/>